<feature type="disulfide bond" evidence="18">
    <location>
        <begin position="556"/>
        <end position="561"/>
    </location>
</feature>
<evidence type="ECO:0000256" key="17">
    <source>
        <dbReference type="ARBA" id="ARBA00023180"/>
    </source>
</evidence>
<dbReference type="GO" id="GO:0005178">
    <property type="term" value="F:integrin binding"/>
    <property type="evidence" value="ECO:0007669"/>
    <property type="project" value="TreeGrafter"/>
</dbReference>
<evidence type="ECO:0000259" key="24">
    <source>
        <dbReference type="SMART" id="SM01241"/>
    </source>
</evidence>
<feature type="disulfide bond" evidence="18">
    <location>
        <begin position="534"/>
        <end position="569"/>
    </location>
</feature>
<dbReference type="InterPro" id="IPR013111">
    <property type="entry name" value="EGF_extracell"/>
</dbReference>
<dbReference type="Gene3D" id="1.20.5.100">
    <property type="entry name" value="Cytochrome c1, transmembrane anchor, C-terminal"/>
    <property type="match status" value="1"/>
</dbReference>
<name>A0A8J9ZH13_BRALA</name>
<evidence type="ECO:0000256" key="4">
    <source>
        <dbReference type="ARBA" id="ARBA00022536"/>
    </source>
</evidence>
<evidence type="ECO:0000256" key="3">
    <source>
        <dbReference type="ARBA" id="ARBA00022475"/>
    </source>
</evidence>
<evidence type="ECO:0000256" key="9">
    <source>
        <dbReference type="ARBA" id="ARBA00022837"/>
    </source>
</evidence>
<evidence type="ECO:0000256" key="11">
    <source>
        <dbReference type="ARBA" id="ARBA00022889"/>
    </source>
</evidence>
<feature type="disulfide bond" evidence="18">
    <location>
        <begin position="593"/>
        <end position="600"/>
    </location>
</feature>
<keyword evidence="4" id="KW-0245">EGF-like domain</keyword>
<feature type="disulfide bond" evidence="18">
    <location>
        <begin position="464"/>
        <end position="468"/>
    </location>
</feature>
<feature type="disulfide bond" evidence="18">
    <location>
        <begin position="211"/>
        <end position="214"/>
    </location>
</feature>
<dbReference type="GO" id="GO:0016477">
    <property type="term" value="P:cell migration"/>
    <property type="evidence" value="ECO:0007669"/>
    <property type="project" value="TreeGrafter"/>
</dbReference>
<reference evidence="26" key="1">
    <citation type="submission" date="2022-01" db="EMBL/GenBank/DDBJ databases">
        <authorList>
            <person name="Braso-Vives M."/>
        </authorList>
    </citation>
    <scope>NUCLEOTIDE SEQUENCE</scope>
</reference>
<feature type="disulfide bond" evidence="18">
    <location>
        <begin position="488"/>
        <end position="526"/>
    </location>
</feature>
<feature type="signal peptide" evidence="21">
    <location>
        <begin position="1"/>
        <end position="35"/>
    </location>
</feature>
<dbReference type="FunFam" id="3.30.1680.10:FF:000002">
    <property type="entry name" value="Integrin beta"/>
    <property type="match status" value="1"/>
</dbReference>
<dbReference type="Pfam" id="PF07974">
    <property type="entry name" value="EGF_2"/>
    <property type="match status" value="2"/>
</dbReference>
<protein>
    <recommendedName>
        <fullName evidence="19">Integrin beta</fullName>
    </recommendedName>
</protein>
<organism evidence="26 27">
    <name type="scientific">Branchiostoma lanceolatum</name>
    <name type="common">Common lancelet</name>
    <name type="synonym">Amphioxus lanceolatum</name>
    <dbReference type="NCBI Taxonomy" id="7740"/>
    <lineage>
        <taxon>Eukaryota</taxon>
        <taxon>Metazoa</taxon>
        <taxon>Chordata</taxon>
        <taxon>Cephalochordata</taxon>
        <taxon>Leptocardii</taxon>
        <taxon>Amphioxiformes</taxon>
        <taxon>Branchiostomatidae</taxon>
        <taxon>Branchiostoma</taxon>
    </lineage>
</organism>
<evidence type="ECO:0000256" key="6">
    <source>
        <dbReference type="ARBA" id="ARBA00022723"/>
    </source>
</evidence>
<feature type="domain" description="Integrin beta subunit cytoplasmic" evidence="24">
    <location>
        <begin position="748"/>
        <end position="794"/>
    </location>
</feature>
<keyword evidence="14 20" id="KW-0472">Membrane</keyword>
<dbReference type="Pfam" id="PF00362">
    <property type="entry name" value="Integrin_beta"/>
    <property type="match status" value="1"/>
</dbReference>
<dbReference type="FunFam" id="2.10.25.10:FF:000075">
    <property type="entry name" value="Integrin beta"/>
    <property type="match status" value="1"/>
</dbReference>
<dbReference type="GO" id="GO:0009986">
    <property type="term" value="C:cell surface"/>
    <property type="evidence" value="ECO:0007669"/>
    <property type="project" value="TreeGrafter"/>
</dbReference>
<feature type="disulfide bond" evidence="18">
    <location>
        <begin position="493"/>
        <end position="502"/>
    </location>
</feature>
<dbReference type="SMART" id="SM01242">
    <property type="entry name" value="Integrin_B_tail"/>
    <property type="match status" value="1"/>
</dbReference>
<dbReference type="Pfam" id="PF18372">
    <property type="entry name" value="I-EGF_1"/>
    <property type="match status" value="1"/>
</dbReference>
<dbReference type="GO" id="GO:0033627">
    <property type="term" value="P:cell adhesion mediated by integrin"/>
    <property type="evidence" value="ECO:0007669"/>
    <property type="project" value="TreeGrafter"/>
</dbReference>
<dbReference type="InterPro" id="IPR002369">
    <property type="entry name" value="Integrin_bsu_VWA"/>
</dbReference>
<accession>A0A8J9ZH13</accession>
<feature type="domain" description="PSI" evidence="23">
    <location>
        <begin position="38"/>
        <end position="85"/>
    </location>
</feature>
<dbReference type="InterPro" id="IPR057243">
    <property type="entry name" value="Integrin_I-EGF_CS"/>
</dbReference>
<keyword evidence="10" id="KW-0460">Magnesium</keyword>
<dbReference type="FunFam" id="2.10.25.10:FF:000155">
    <property type="entry name" value="Integrin beta"/>
    <property type="match status" value="1"/>
</dbReference>
<keyword evidence="9" id="KW-0106">Calcium</keyword>
<dbReference type="SUPFAM" id="SSF103575">
    <property type="entry name" value="Plexin repeat"/>
    <property type="match status" value="1"/>
</dbReference>
<feature type="disulfide bond" evidence="18">
    <location>
        <begin position="640"/>
        <end position="649"/>
    </location>
</feature>
<dbReference type="SMART" id="SM00423">
    <property type="entry name" value="PSI"/>
    <property type="match status" value="1"/>
</dbReference>
<evidence type="ECO:0000256" key="21">
    <source>
        <dbReference type="SAM" id="SignalP"/>
    </source>
</evidence>
<feature type="disulfide bond" evidence="18">
    <location>
        <begin position="575"/>
        <end position="580"/>
    </location>
</feature>
<dbReference type="Gene3D" id="4.10.1240.30">
    <property type="match status" value="1"/>
</dbReference>
<feature type="chain" id="PRO_5035423711" description="Integrin beta" evidence="21">
    <location>
        <begin position="36"/>
        <end position="795"/>
    </location>
</feature>
<evidence type="ECO:0000256" key="2">
    <source>
        <dbReference type="ARBA" id="ARBA00007449"/>
    </source>
</evidence>
<dbReference type="PANTHER" id="PTHR10082">
    <property type="entry name" value="INTEGRIN BETA SUBUNIT"/>
    <property type="match status" value="1"/>
</dbReference>
<sequence>MYHSRLCRSSYVRLSNAVLCLTVLLTLCLGTLAEGDDVCSKNSPASCAECLLRGPQCAWCAEESYVEGSASRCDVISRLQENGCAASQIQNPASATVISQGRPLSDTGSQTGTDVTQVSPQEVRLSLRPGDSAQVQMQVRQVKDYPVDLYYLMDLSKSMDNDLESLKTLGVNLINKMRNITSNFRVGFGSFVDKTVAPYVNLAPGKLNEPCGGCAPVFGFKNVLSLTDQAEEFSVQLGQQQVSGNLDQPEGGFDALMQTAVCNDEIGWREKATKLIVFASDAPFHSAGDGKLGGILTPNDAKCHLDSSGTYTELNNLDYPSVGQLIAVLEERNIQPIFAVTGEQIDIYRGLANMFSGAIAETLAEDSSNVVFLVEDAYKKLRSEVRMQAPNVPEGIELQFTALCLDNQVIEGAAECKNLAVGDTVAFNITVKLAECPQEGGDLQFSLNPVGFGDEMTIKVTTMCSCDCEVAAIPNSDQCSAGNGTLECGVCVCNMGRYGQTCECNADSVEAVDETKCRMDNATAVCSSRGDCLCGQCTCSARQDPREKIWGKFCECDNFSCLRHDRLICGGRGTCDCGQCVCESGWAGEACECSARTDACISENGEVCNGHGTCECGKCKCEDNFAGPTCEECPTCPGKCEGNKGCVQCQAFQSGDVADVDCLQCPFNVTMVDSVDVVVDDPETQLCRFRDDDDCLFTFSYGKGSDNSLLVNVQRTKECPPEVNILPIILGIVAGIVLIGLALLIIWRVLLYLYDRNEYQRFEREQQKTKFSSDINPLYRETTTKFLNPTYGGNK</sequence>
<feature type="disulfide bond" evidence="18">
    <location>
        <begin position="614"/>
        <end position="619"/>
    </location>
</feature>
<dbReference type="PROSITE" id="PS52047">
    <property type="entry name" value="I_EGF_2"/>
    <property type="match status" value="2"/>
</dbReference>
<dbReference type="Pfam" id="PF08725">
    <property type="entry name" value="Integrin_b_cyt"/>
    <property type="match status" value="1"/>
</dbReference>
<keyword evidence="27" id="KW-1185">Reference proteome</keyword>
<dbReference type="SUPFAM" id="SSF69179">
    <property type="entry name" value="Integrin domains"/>
    <property type="match status" value="1"/>
</dbReference>
<evidence type="ECO:0000256" key="16">
    <source>
        <dbReference type="ARBA" id="ARBA00023170"/>
    </source>
</evidence>
<dbReference type="PANTHER" id="PTHR10082:SF60">
    <property type="entry name" value="INTEGRIN BETA-PS"/>
    <property type="match status" value="1"/>
</dbReference>
<feature type="disulfide bond" evidence="18">
    <location>
        <begin position="577"/>
        <end position="608"/>
    </location>
</feature>
<dbReference type="Gene3D" id="3.40.50.410">
    <property type="entry name" value="von Willebrand factor, type A domain"/>
    <property type="match status" value="1"/>
</dbReference>
<keyword evidence="11 19" id="KW-0130">Cell adhesion</keyword>
<feature type="disulfide bond" evidence="18">
    <location>
        <begin position="39"/>
        <end position="466"/>
    </location>
</feature>
<dbReference type="InterPro" id="IPR040622">
    <property type="entry name" value="EGF_integrin_1"/>
</dbReference>
<dbReference type="SMART" id="SM01241">
    <property type="entry name" value="Integrin_b_cyt"/>
    <property type="match status" value="1"/>
</dbReference>
<dbReference type="Gene3D" id="2.10.25.10">
    <property type="entry name" value="Laminin"/>
    <property type="match status" value="4"/>
</dbReference>
<evidence type="ECO:0000256" key="18">
    <source>
        <dbReference type="PIRSR" id="PIRSR002512-1"/>
    </source>
</evidence>
<dbReference type="Pfam" id="PF17205">
    <property type="entry name" value="PSI_integrin"/>
    <property type="match status" value="1"/>
</dbReference>
<dbReference type="FunFam" id="2.10.25.10:FF:000043">
    <property type="entry name" value="Integrin beta"/>
    <property type="match status" value="1"/>
</dbReference>
<feature type="disulfide bond" evidence="18">
    <location>
        <begin position="616"/>
        <end position="662"/>
    </location>
</feature>
<feature type="disulfide bond" evidence="18">
    <location>
        <begin position="60"/>
        <end position="73"/>
    </location>
</feature>
<feature type="domain" description="Integrin beta subunit tail" evidence="25">
    <location>
        <begin position="640"/>
        <end position="724"/>
    </location>
</feature>
<feature type="disulfide bond" evidence="18">
    <location>
        <begin position="436"/>
        <end position="687"/>
    </location>
</feature>
<evidence type="ECO:0000256" key="19">
    <source>
        <dbReference type="RuleBase" id="RU000633"/>
    </source>
</evidence>
<evidence type="ECO:0000256" key="5">
    <source>
        <dbReference type="ARBA" id="ARBA00022692"/>
    </source>
</evidence>
<evidence type="ECO:0000259" key="22">
    <source>
        <dbReference type="SMART" id="SM00187"/>
    </source>
</evidence>
<keyword evidence="7 21" id="KW-0732">Signal</keyword>
<feature type="disulfide bond" evidence="18">
    <location>
        <begin position="479"/>
        <end position="491"/>
    </location>
</feature>
<dbReference type="SUPFAM" id="SSF69687">
    <property type="entry name" value="Integrin beta tail domain"/>
    <property type="match status" value="1"/>
</dbReference>
<evidence type="ECO:0000256" key="15">
    <source>
        <dbReference type="ARBA" id="ARBA00023157"/>
    </source>
</evidence>
<feature type="disulfide bond" evidence="18">
    <location>
        <begin position="404"/>
        <end position="416"/>
    </location>
</feature>
<keyword evidence="8" id="KW-0677">Repeat</keyword>
<keyword evidence="13 19" id="KW-0401">Integrin</keyword>
<evidence type="ECO:0000313" key="26">
    <source>
        <dbReference type="EMBL" id="CAH1253801.1"/>
    </source>
</evidence>
<comment type="subcellular location">
    <subcellularLocation>
        <location evidence="1 19">Cell membrane</location>
        <topology evidence="1 19">Single-pass type I membrane protein</topology>
    </subcellularLocation>
</comment>
<dbReference type="GO" id="GO:0098609">
    <property type="term" value="P:cell-cell adhesion"/>
    <property type="evidence" value="ECO:0007669"/>
    <property type="project" value="TreeGrafter"/>
</dbReference>
<dbReference type="OrthoDB" id="410592at2759"/>
<feature type="disulfide bond" evidence="18">
    <location>
        <begin position="539"/>
        <end position="554"/>
    </location>
</feature>
<dbReference type="InterPro" id="IPR057073">
    <property type="entry name" value="EGF_integrin_2"/>
</dbReference>
<gene>
    <name evidence="26" type="primary">ITGB1</name>
    <name evidence="26" type="ORF">BLAG_LOCUS13439</name>
</gene>
<keyword evidence="6" id="KW-0479">Metal-binding</keyword>
<dbReference type="InterPro" id="IPR015812">
    <property type="entry name" value="Integrin_bsu"/>
</dbReference>
<dbReference type="InterPro" id="IPR016201">
    <property type="entry name" value="PSI"/>
</dbReference>
<dbReference type="FunFam" id="3.40.50.410:FF:000002">
    <property type="entry name" value="Integrin beta"/>
    <property type="match status" value="1"/>
</dbReference>
<feature type="disulfide bond" evidence="18">
    <location>
        <begin position="633"/>
        <end position="636"/>
    </location>
</feature>
<evidence type="ECO:0000256" key="10">
    <source>
        <dbReference type="ARBA" id="ARBA00022842"/>
    </source>
</evidence>
<dbReference type="InterPro" id="IPR033760">
    <property type="entry name" value="Integrin_beta_N"/>
</dbReference>
<evidence type="ECO:0000256" key="12">
    <source>
        <dbReference type="ARBA" id="ARBA00022989"/>
    </source>
</evidence>
<feature type="disulfide bond" evidence="18">
    <location>
        <begin position="262"/>
        <end position="303"/>
    </location>
</feature>
<dbReference type="AlphaFoldDB" id="A0A8J9ZH13"/>
<dbReference type="PIRSF" id="PIRSF002512">
    <property type="entry name" value="Integrin_B"/>
    <property type="match status" value="1"/>
</dbReference>
<dbReference type="GO" id="GO:0046872">
    <property type="term" value="F:metal ion binding"/>
    <property type="evidence" value="ECO:0007669"/>
    <property type="project" value="UniProtKB-KW"/>
</dbReference>
<feature type="domain" description="Integrin beta subunit VWA" evidence="22">
    <location>
        <begin position="46"/>
        <end position="466"/>
    </location>
</feature>
<evidence type="ECO:0000313" key="27">
    <source>
        <dbReference type="Proteomes" id="UP000838412"/>
    </source>
</evidence>
<dbReference type="InterPro" id="IPR032695">
    <property type="entry name" value="Integrin_dom_sf"/>
</dbReference>
<keyword evidence="17" id="KW-0325">Glycoprotein</keyword>
<feature type="disulfide bond" evidence="18">
    <location>
        <begin position="50"/>
        <end position="84"/>
    </location>
</feature>
<evidence type="ECO:0000256" key="8">
    <source>
        <dbReference type="ARBA" id="ARBA00022737"/>
    </source>
</evidence>
<keyword evidence="5 19" id="KW-0812">Transmembrane</keyword>
<evidence type="ECO:0000256" key="13">
    <source>
        <dbReference type="ARBA" id="ARBA00023037"/>
    </source>
</evidence>
<keyword evidence="15 18" id="KW-1015">Disulfide bond</keyword>
<dbReference type="GO" id="GO:0005925">
    <property type="term" value="C:focal adhesion"/>
    <property type="evidence" value="ECO:0007669"/>
    <property type="project" value="TreeGrafter"/>
</dbReference>
<feature type="disulfide bond" evidence="18">
    <location>
        <begin position="532"/>
        <end position="537"/>
    </location>
</feature>
<dbReference type="InterPro" id="IPR014836">
    <property type="entry name" value="Integrin_bsu_cyt_dom"/>
</dbReference>
<evidence type="ECO:0000259" key="23">
    <source>
        <dbReference type="SMART" id="SM00423"/>
    </source>
</evidence>
<dbReference type="PRINTS" id="PR01186">
    <property type="entry name" value="INTEGRINB"/>
</dbReference>
<dbReference type="Gene3D" id="2.60.40.1510">
    <property type="entry name" value="ntegrin, alpha v. Chain A, domain 3"/>
    <property type="match status" value="1"/>
</dbReference>
<feature type="disulfide bond" evidence="18">
    <location>
        <begin position="646"/>
        <end position="719"/>
    </location>
</feature>
<dbReference type="InterPro" id="IPR036465">
    <property type="entry name" value="vWFA_dom_sf"/>
</dbReference>
<evidence type="ECO:0000256" key="7">
    <source>
        <dbReference type="ARBA" id="ARBA00022729"/>
    </source>
</evidence>
<proteinExistence type="inferred from homology"/>
<dbReference type="Pfam" id="PF07965">
    <property type="entry name" value="Integrin_B_tail"/>
    <property type="match status" value="1"/>
</dbReference>
<dbReference type="SMART" id="SM00187">
    <property type="entry name" value="INB"/>
    <property type="match status" value="1"/>
</dbReference>
<keyword evidence="12 20" id="KW-1133">Transmembrane helix</keyword>
<comment type="similarity">
    <text evidence="2 19">Belongs to the integrin beta chain family.</text>
</comment>
<dbReference type="PROSITE" id="PS00243">
    <property type="entry name" value="I_EGF_1"/>
    <property type="match status" value="1"/>
</dbReference>
<dbReference type="Proteomes" id="UP000838412">
    <property type="component" value="Chromosome 2"/>
</dbReference>
<dbReference type="Pfam" id="PF23105">
    <property type="entry name" value="EGF_integrin"/>
    <property type="match status" value="1"/>
</dbReference>
<evidence type="ECO:0000259" key="25">
    <source>
        <dbReference type="SMART" id="SM01242"/>
    </source>
</evidence>
<dbReference type="GO" id="GO:0007229">
    <property type="term" value="P:integrin-mediated signaling pathway"/>
    <property type="evidence" value="ECO:0007669"/>
    <property type="project" value="UniProtKB-KW"/>
</dbReference>
<dbReference type="InterPro" id="IPR036349">
    <property type="entry name" value="Integrin_bsu_tail_dom_sf"/>
</dbReference>
<keyword evidence="3" id="KW-1003">Cell membrane</keyword>
<dbReference type="EMBL" id="OV696687">
    <property type="protein sequence ID" value="CAH1253801.1"/>
    <property type="molecule type" value="Genomic_DNA"/>
</dbReference>
<dbReference type="SUPFAM" id="SSF57196">
    <property type="entry name" value="EGF/Laminin"/>
    <property type="match status" value="2"/>
</dbReference>
<dbReference type="GO" id="GO:0007160">
    <property type="term" value="P:cell-matrix adhesion"/>
    <property type="evidence" value="ECO:0007669"/>
    <property type="project" value="TreeGrafter"/>
</dbReference>
<dbReference type="InterPro" id="IPR012896">
    <property type="entry name" value="Integrin_bsu_tail"/>
</dbReference>
<dbReference type="Gene3D" id="3.30.1680.10">
    <property type="entry name" value="ligand-binding face of the semaphorins, domain 2"/>
    <property type="match status" value="1"/>
</dbReference>
<dbReference type="GO" id="GO:0008305">
    <property type="term" value="C:integrin complex"/>
    <property type="evidence" value="ECO:0007669"/>
    <property type="project" value="TreeGrafter"/>
</dbReference>
<evidence type="ECO:0000256" key="1">
    <source>
        <dbReference type="ARBA" id="ARBA00004251"/>
    </source>
</evidence>
<feature type="transmembrane region" description="Helical" evidence="20">
    <location>
        <begin position="725"/>
        <end position="754"/>
    </location>
</feature>
<feature type="disulfide bond" evidence="18">
    <location>
        <begin position="621"/>
        <end position="630"/>
    </location>
</feature>
<evidence type="ECO:0000256" key="20">
    <source>
        <dbReference type="SAM" id="Phobius"/>
    </source>
</evidence>
<dbReference type="SUPFAM" id="SSF53300">
    <property type="entry name" value="vWA-like"/>
    <property type="match status" value="1"/>
</dbReference>
<evidence type="ECO:0000256" key="14">
    <source>
        <dbReference type="ARBA" id="ARBA00023136"/>
    </source>
</evidence>
<feature type="disulfide bond" evidence="18">
    <location>
        <begin position="582"/>
        <end position="591"/>
    </location>
</feature>
<keyword evidence="16" id="KW-0675">Receptor</keyword>
<feature type="disulfide bond" evidence="18">
    <location>
        <begin position="47"/>
        <end position="57"/>
    </location>
</feature>